<dbReference type="RefSeq" id="WP_200391570.1">
    <property type="nucleotide sequence ID" value="NZ_JAENIO010000018.1"/>
</dbReference>
<dbReference type="InterPro" id="IPR020922">
    <property type="entry name" value="dITP/XTP_pyrophosphatase"/>
</dbReference>
<keyword evidence="5 10" id="KW-0378">Hydrolase</keyword>
<keyword evidence="6 10" id="KW-0460">Magnesium</keyword>
<accession>A0A934VMI8</accession>
<dbReference type="PANTHER" id="PTHR11067">
    <property type="entry name" value="INOSINE TRIPHOSPHATE PYROPHOSPHATASE/HAM1 PROTEIN"/>
    <property type="match status" value="1"/>
</dbReference>
<comment type="catalytic activity">
    <reaction evidence="9 10">
        <text>XTP + H2O = XMP + diphosphate + H(+)</text>
        <dbReference type="Rhea" id="RHEA:28610"/>
        <dbReference type="ChEBI" id="CHEBI:15377"/>
        <dbReference type="ChEBI" id="CHEBI:15378"/>
        <dbReference type="ChEBI" id="CHEBI:33019"/>
        <dbReference type="ChEBI" id="CHEBI:57464"/>
        <dbReference type="ChEBI" id="CHEBI:61314"/>
        <dbReference type="EC" id="3.6.1.66"/>
    </reaction>
</comment>
<evidence type="ECO:0000256" key="9">
    <source>
        <dbReference type="ARBA" id="ARBA00052017"/>
    </source>
</evidence>
<feature type="binding site" evidence="10">
    <location>
        <position position="186"/>
    </location>
    <ligand>
        <name>substrate</name>
    </ligand>
</feature>
<evidence type="ECO:0000313" key="13">
    <source>
        <dbReference type="Proteomes" id="UP000604083"/>
    </source>
</evidence>
<evidence type="ECO:0000256" key="5">
    <source>
        <dbReference type="ARBA" id="ARBA00022801"/>
    </source>
</evidence>
<evidence type="ECO:0000256" key="7">
    <source>
        <dbReference type="ARBA" id="ARBA00023080"/>
    </source>
</evidence>
<comment type="catalytic activity">
    <reaction evidence="8 10">
        <text>dITP + H2O = dIMP + diphosphate + H(+)</text>
        <dbReference type="Rhea" id="RHEA:28342"/>
        <dbReference type="ChEBI" id="CHEBI:15377"/>
        <dbReference type="ChEBI" id="CHEBI:15378"/>
        <dbReference type="ChEBI" id="CHEBI:33019"/>
        <dbReference type="ChEBI" id="CHEBI:61194"/>
        <dbReference type="ChEBI" id="CHEBI:61382"/>
        <dbReference type="EC" id="3.6.1.66"/>
    </reaction>
</comment>
<dbReference type="GO" id="GO:0009117">
    <property type="term" value="P:nucleotide metabolic process"/>
    <property type="evidence" value="ECO:0007669"/>
    <property type="project" value="UniProtKB-KW"/>
</dbReference>
<dbReference type="NCBIfam" id="TIGR00042">
    <property type="entry name" value="RdgB/HAM1 family non-canonical purine NTP pyrophosphatase"/>
    <property type="match status" value="1"/>
</dbReference>
<evidence type="ECO:0000313" key="12">
    <source>
        <dbReference type="EMBL" id="MBK1834136.1"/>
    </source>
</evidence>
<dbReference type="GO" id="GO:0036222">
    <property type="term" value="F:XTP diphosphatase activity"/>
    <property type="evidence" value="ECO:0007669"/>
    <property type="project" value="UniProtKB-UniRule"/>
</dbReference>
<evidence type="ECO:0000256" key="6">
    <source>
        <dbReference type="ARBA" id="ARBA00022842"/>
    </source>
</evidence>
<keyword evidence="7 10" id="KW-0546">Nucleotide metabolism</keyword>
<gene>
    <name evidence="12" type="primary">rdgB</name>
    <name evidence="12" type="ORF">JIN78_08690</name>
</gene>
<comment type="caution">
    <text evidence="12">The sequence shown here is derived from an EMBL/GenBank/DDBJ whole genome shotgun (WGS) entry which is preliminary data.</text>
</comment>
<sequence length="206" mass="22396">MTDPASPDQRLIVATRNRKKTIEIREMLRGVCEVVDVNELEAEGVALPEVEETGSTFSENATLKAVGISREVAGLVLADDSGLEVDGLGGEPGVWSSSYGGEEGNHLKNNARLERELPQVPEDQRSGRFRCVMVLAREGQALAEFAGAVEGRLIPTPRGSEGFGYDPYFIPEGYEKTFAELGGEIKNSMSHRGRALAQVVDWMRSS</sequence>
<dbReference type="AlphaFoldDB" id="A0A934VMI8"/>
<evidence type="ECO:0000256" key="3">
    <source>
        <dbReference type="ARBA" id="ARBA00022723"/>
    </source>
</evidence>
<feature type="binding site" evidence="10">
    <location>
        <position position="81"/>
    </location>
    <ligand>
        <name>substrate</name>
    </ligand>
</feature>
<dbReference type="HAMAP" id="MF_01405">
    <property type="entry name" value="Non_canon_purine_NTPase"/>
    <property type="match status" value="1"/>
</dbReference>
<dbReference type="InterPro" id="IPR002637">
    <property type="entry name" value="RdgB/HAM1"/>
</dbReference>
<dbReference type="PANTHER" id="PTHR11067:SF9">
    <property type="entry name" value="INOSINE TRIPHOSPHATE PYROPHOSPHATASE"/>
    <property type="match status" value="1"/>
</dbReference>
<feature type="binding site" evidence="10">
    <location>
        <position position="80"/>
    </location>
    <ligand>
        <name>Mg(2+)</name>
        <dbReference type="ChEBI" id="CHEBI:18420"/>
    </ligand>
</feature>
<protein>
    <recommendedName>
        <fullName evidence="10">dITP/XTP pyrophosphatase</fullName>
        <ecNumber evidence="10">3.6.1.66</ecNumber>
    </recommendedName>
    <alternativeName>
        <fullName evidence="10">Non-canonical purine NTP pyrophosphatase</fullName>
    </alternativeName>
    <alternativeName>
        <fullName evidence="10">Non-standard purine NTP pyrophosphatase</fullName>
    </alternativeName>
    <alternativeName>
        <fullName evidence="10">Nucleoside-triphosphate diphosphatase</fullName>
    </alternativeName>
    <alternativeName>
        <fullName evidence="10">Nucleoside-triphosphate pyrophosphatase</fullName>
        <shortName evidence="10">NTPase</shortName>
    </alternativeName>
</protein>
<keyword evidence="4 10" id="KW-0547">Nucleotide-binding</keyword>
<evidence type="ECO:0000256" key="11">
    <source>
        <dbReference type="RuleBase" id="RU003781"/>
    </source>
</evidence>
<dbReference type="GO" id="GO:0017111">
    <property type="term" value="F:ribonucleoside triphosphate phosphatase activity"/>
    <property type="evidence" value="ECO:0007669"/>
    <property type="project" value="InterPro"/>
</dbReference>
<evidence type="ECO:0000256" key="2">
    <source>
        <dbReference type="ARBA" id="ARBA00011738"/>
    </source>
</evidence>
<organism evidence="12 13">
    <name type="scientific">Roseibacillus ishigakijimensis</name>
    <dbReference type="NCBI Taxonomy" id="454146"/>
    <lineage>
        <taxon>Bacteria</taxon>
        <taxon>Pseudomonadati</taxon>
        <taxon>Verrucomicrobiota</taxon>
        <taxon>Verrucomicrobiia</taxon>
        <taxon>Verrucomicrobiales</taxon>
        <taxon>Verrucomicrobiaceae</taxon>
        <taxon>Roseibacillus</taxon>
    </lineage>
</organism>
<keyword evidence="13" id="KW-1185">Reference proteome</keyword>
<dbReference type="Proteomes" id="UP000604083">
    <property type="component" value="Unassembled WGS sequence"/>
</dbReference>
<feature type="binding site" evidence="10">
    <location>
        <begin position="15"/>
        <end position="20"/>
    </location>
    <ligand>
        <name>substrate</name>
    </ligand>
</feature>
<feature type="binding site" evidence="10">
    <location>
        <position position="51"/>
    </location>
    <ligand>
        <name>Mg(2+)</name>
        <dbReference type="ChEBI" id="CHEBI:18420"/>
    </ligand>
</feature>
<evidence type="ECO:0000256" key="1">
    <source>
        <dbReference type="ARBA" id="ARBA00008023"/>
    </source>
</evidence>
<dbReference type="GO" id="GO:0046872">
    <property type="term" value="F:metal ion binding"/>
    <property type="evidence" value="ECO:0007669"/>
    <property type="project" value="UniProtKB-KW"/>
</dbReference>
<dbReference type="GO" id="GO:0009146">
    <property type="term" value="P:purine nucleoside triphosphate catabolic process"/>
    <property type="evidence" value="ECO:0007669"/>
    <property type="project" value="UniProtKB-UniRule"/>
</dbReference>
<proteinExistence type="inferred from homology"/>
<dbReference type="Gene3D" id="3.90.950.10">
    <property type="match status" value="1"/>
</dbReference>
<evidence type="ECO:0000256" key="10">
    <source>
        <dbReference type="HAMAP-Rule" id="MF_01405"/>
    </source>
</evidence>
<dbReference type="EMBL" id="JAENIO010000018">
    <property type="protein sequence ID" value="MBK1834136.1"/>
    <property type="molecule type" value="Genomic_DNA"/>
</dbReference>
<feature type="binding site" evidence="10">
    <location>
        <begin position="191"/>
        <end position="192"/>
    </location>
    <ligand>
        <name>substrate</name>
    </ligand>
</feature>
<dbReference type="GO" id="GO:0035870">
    <property type="term" value="F:dITP diphosphatase activity"/>
    <property type="evidence" value="ECO:0007669"/>
    <property type="project" value="UniProtKB-UniRule"/>
</dbReference>
<comment type="cofactor">
    <cofactor evidence="10">
        <name>Mg(2+)</name>
        <dbReference type="ChEBI" id="CHEBI:18420"/>
    </cofactor>
    <text evidence="10">Binds 1 Mg(2+) ion per subunit.</text>
</comment>
<comment type="function">
    <text evidence="10">Pyrophosphatase that catalyzes the hydrolysis of nucleoside triphosphates to their monophosphate derivatives, with a high preference for the non-canonical purine nucleotides XTP (xanthosine triphosphate), dITP (deoxyinosine triphosphate) and ITP. Seems to function as a house-cleaning enzyme that removes non-canonical purine nucleotides from the nucleotide pool, thus preventing their incorporation into DNA/RNA and avoiding chromosomal lesions.</text>
</comment>
<dbReference type="SUPFAM" id="SSF52972">
    <property type="entry name" value="ITPase-like"/>
    <property type="match status" value="1"/>
</dbReference>
<reference evidence="12" key="1">
    <citation type="submission" date="2021-01" db="EMBL/GenBank/DDBJ databases">
        <title>Modified the classification status of verrucomicrobia.</title>
        <authorList>
            <person name="Feng X."/>
        </authorList>
    </citation>
    <scope>NUCLEOTIDE SEQUENCE</scope>
    <source>
        <strain evidence="12">KCTC 12986</strain>
    </source>
</reference>
<dbReference type="Pfam" id="PF01725">
    <property type="entry name" value="Ham1p_like"/>
    <property type="match status" value="1"/>
</dbReference>
<comment type="catalytic activity">
    <reaction evidence="10">
        <text>ITP + H2O = IMP + diphosphate + H(+)</text>
        <dbReference type="Rhea" id="RHEA:29399"/>
        <dbReference type="ChEBI" id="CHEBI:15377"/>
        <dbReference type="ChEBI" id="CHEBI:15378"/>
        <dbReference type="ChEBI" id="CHEBI:33019"/>
        <dbReference type="ChEBI" id="CHEBI:58053"/>
        <dbReference type="ChEBI" id="CHEBI:61402"/>
        <dbReference type="EC" id="3.6.1.66"/>
    </reaction>
</comment>
<dbReference type="FunFam" id="3.90.950.10:FF:000001">
    <property type="entry name" value="dITP/XTP pyrophosphatase"/>
    <property type="match status" value="1"/>
</dbReference>
<dbReference type="EC" id="3.6.1.66" evidence="10"/>
<comment type="subunit">
    <text evidence="2 10">Homodimer.</text>
</comment>
<feature type="binding site" evidence="10">
    <location>
        <begin position="163"/>
        <end position="166"/>
    </location>
    <ligand>
        <name>substrate</name>
    </ligand>
</feature>
<evidence type="ECO:0000256" key="4">
    <source>
        <dbReference type="ARBA" id="ARBA00022741"/>
    </source>
</evidence>
<feature type="active site" description="Proton acceptor" evidence="10">
    <location>
        <position position="80"/>
    </location>
</feature>
<dbReference type="CDD" id="cd00515">
    <property type="entry name" value="HAM1"/>
    <property type="match status" value="1"/>
</dbReference>
<keyword evidence="3 10" id="KW-0479">Metal-binding</keyword>
<dbReference type="GO" id="GO:0036220">
    <property type="term" value="F:ITP diphosphatase activity"/>
    <property type="evidence" value="ECO:0007669"/>
    <property type="project" value="UniProtKB-UniRule"/>
</dbReference>
<evidence type="ECO:0000256" key="8">
    <source>
        <dbReference type="ARBA" id="ARBA00051875"/>
    </source>
</evidence>
<comment type="similarity">
    <text evidence="1 10 11">Belongs to the HAM1 NTPase family.</text>
</comment>
<dbReference type="InterPro" id="IPR029001">
    <property type="entry name" value="ITPase-like_fam"/>
</dbReference>
<dbReference type="GO" id="GO:0000166">
    <property type="term" value="F:nucleotide binding"/>
    <property type="evidence" value="ECO:0007669"/>
    <property type="project" value="UniProtKB-KW"/>
</dbReference>
<dbReference type="GO" id="GO:0005829">
    <property type="term" value="C:cytosol"/>
    <property type="evidence" value="ECO:0007669"/>
    <property type="project" value="TreeGrafter"/>
</dbReference>
<name>A0A934VMI8_9BACT</name>